<feature type="transmembrane region" description="Helical" evidence="1">
    <location>
        <begin position="357"/>
        <end position="379"/>
    </location>
</feature>
<dbReference type="PANTHER" id="PTHR41710">
    <property type="entry name" value="GLYCOSYL TRANSFERASE, FAMILY 39"/>
    <property type="match status" value="1"/>
</dbReference>
<organism evidence="3">
    <name type="scientific">hydrothermal vent metagenome</name>
    <dbReference type="NCBI Taxonomy" id="652676"/>
    <lineage>
        <taxon>unclassified sequences</taxon>
        <taxon>metagenomes</taxon>
        <taxon>ecological metagenomes</taxon>
    </lineage>
</organism>
<evidence type="ECO:0000256" key="1">
    <source>
        <dbReference type="SAM" id="Phobius"/>
    </source>
</evidence>
<feature type="transmembrane region" description="Helical" evidence="1">
    <location>
        <begin position="236"/>
        <end position="258"/>
    </location>
</feature>
<dbReference type="EMBL" id="UOEU01000138">
    <property type="protein sequence ID" value="VAW31026.1"/>
    <property type="molecule type" value="Genomic_DNA"/>
</dbReference>
<dbReference type="AlphaFoldDB" id="A0A3B0VG58"/>
<keyword evidence="1" id="KW-1133">Transmembrane helix</keyword>
<evidence type="ECO:0000259" key="2">
    <source>
        <dbReference type="Pfam" id="PF13231"/>
    </source>
</evidence>
<gene>
    <name evidence="3" type="ORF">MNBD_CHLOROFLEXI01-845</name>
</gene>
<feature type="transmembrane region" description="Helical" evidence="1">
    <location>
        <begin position="152"/>
        <end position="170"/>
    </location>
</feature>
<accession>A0A3B0VG58</accession>
<protein>
    <recommendedName>
        <fullName evidence="2">Glycosyltransferase RgtA/B/C/D-like domain-containing protein</fullName>
    </recommendedName>
</protein>
<feature type="transmembrane region" description="Helical" evidence="1">
    <location>
        <begin position="128"/>
        <end position="146"/>
    </location>
</feature>
<feature type="transmembrane region" description="Helical" evidence="1">
    <location>
        <begin position="182"/>
        <end position="209"/>
    </location>
</feature>
<dbReference type="InterPro" id="IPR038731">
    <property type="entry name" value="RgtA/B/C-like"/>
</dbReference>
<evidence type="ECO:0000313" key="3">
    <source>
        <dbReference type="EMBL" id="VAW31026.1"/>
    </source>
</evidence>
<keyword evidence="1" id="KW-0472">Membrane</keyword>
<feature type="transmembrane region" description="Helical" evidence="1">
    <location>
        <begin position="307"/>
        <end position="324"/>
    </location>
</feature>
<feature type="domain" description="Glycosyltransferase RgtA/B/C/D-like" evidence="2">
    <location>
        <begin position="84"/>
        <end position="209"/>
    </location>
</feature>
<dbReference type="Pfam" id="PF13231">
    <property type="entry name" value="PMT_2"/>
    <property type="match status" value="1"/>
</dbReference>
<feature type="transmembrane region" description="Helical" evidence="1">
    <location>
        <begin position="279"/>
        <end position="301"/>
    </location>
</feature>
<sequence>MSQTSGEKVEIFPTPQAVNQQSAVGWLSRLTVADGLLGLVLIAAAIMRFVSLGALPLSNAEATEALAVWQFWQPGTAVLPISPAYFSLTSPLTQLFGFSDAVMRFIPALFGLGLIGLPWLLRHRLGTQGALVTAVLLAISPLNTVISRTAGGDSIAIFALLLLFTAYIRYQETAASRWLYTLFAALGLGMASSALFYSGLFTLFITWFIHSRLGLSLFVAGWHVRPTEINWRKGTAVGAAILIGLSSFFLLLPAGLGASARLLGSWFQQFGGTLTLDSLLAFARYEPALILLGLIATGWAIWRNQPLALFNVYWLSSGLILLLLQRDFLSNALLLTLPTALLIGMWSNSMWQRRWDWLSGGVAVLGLTSALILLVNVARMGRVVQQNPQEGSGYLILILALVLFVGVILYFVATEDATAVYQGLLLGILAFFLFYQWGTGWWMGQQAANDPRERWVSSGTDPAIFELSDTMRTLSRQLANSDTQLEIATIIDAPALNWYLRNFSQLTQITTLPLIPTEQVIITAESAESPLAAGYSGTDFAIHRTKPTLPDTPSETAVYDTFRWWFFHDSTAVAPVERAIIWVRADLVTGQP</sequence>
<dbReference type="PANTHER" id="PTHR41710:SF2">
    <property type="entry name" value="GLYCOSYL TRANSFERASE FAMILY 39_83 DOMAIN-CONTAINING PROTEIN"/>
    <property type="match status" value="1"/>
</dbReference>
<feature type="transmembrane region" description="Helical" evidence="1">
    <location>
        <begin position="36"/>
        <end position="55"/>
    </location>
</feature>
<feature type="transmembrane region" description="Helical" evidence="1">
    <location>
        <begin position="419"/>
        <end position="437"/>
    </location>
</feature>
<dbReference type="InterPro" id="IPR019962">
    <property type="entry name" value="CHP03663"/>
</dbReference>
<keyword evidence="1" id="KW-0812">Transmembrane</keyword>
<feature type="transmembrane region" description="Helical" evidence="1">
    <location>
        <begin position="331"/>
        <end position="351"/>
    </location>
</feature>
<reference evidence="3" key="1">
    <citation type="submission" date="2018-06" db="EMBL/GenBank/DDBJ databases">
        <authorList>
            <person name="Zhirakovskaya E."/>
        </authorList>
    </citation>
    <scope>NUCLEOTIDE SEQUENCE</scope>
</reference>
<proteinExistence type="predicted"/>
<feature type="transmembrane region" description="Helical" evidence="1">
    <location>
        <begin position="67"/>
        <end position="86"/>
    </location>
</feature>
<feature type="transmembrane region" description="Helical" evidence="1">
    <location>
        <begin position="391"/>
        <end position="413"/>
    </location>
</feature>
<name>A0A3B0VG58_9ZZZZ</name>
<feature type="transmembrane region" description="Helical" evidence="1">
    <location>
        <begin position="101"/>
        <end position="121"/>
    </location>
</feature>